<proteinExistence type="predicted"/>
<sequence>MTSIVRTVDKTVYSRAREAREIRGVKPPISDIMSLRLNVPASSWVARSTSSHGLSARSVSTIRISGSFSAAPAAAGDVWSCASVGGWAETDGLEALESRFDAVGLRYWQIDRPSVV</sequence>
<organism evidence="1 2">
    <name type="scientific">Nocardioides humi</name>
    <dbReference type="NCBI Taxonomy" id="449461"/>
    <lineage>
        <taxon>Bacteria</taxon>
        <taxon>Bacillati</taxon>
        <taxon>Actinomycetota</taxon>
        <taxon>Actinomycetes</taxon>
        <taxon>Propionibacteriales</taxon>
        <taxon>Nocardioidaceae</taxon>
        <taxon>Nocardioides</taxon>
    </lineage>
</organism>
<protein>
    <submittedName>
        <fullName evidence="1">Uncharacterized protein</fullName>
    </submittedName>
</protein>
<evidence type="ECO:0000313" key="1">
    <source>
        <dbReference type="EMBL" id="GAA1534950.1"/>
    </source>
</evidence>
<accession>A0ABN2BAG8</accession>
<comment type="caution">
    <text evidence="1">The sequence shown here is derived from an EMBL/GenBank/DDBJ whole genome shotgun (WGS) entry which is preliminary data.</text>
</comment>
<evidence type="ECO:0000313" key="2">
    <source>
        <dbReference type="Proteomes" id="UP001500842"/>
    </source>
</evidence>
<gene>
    <name evidence="1" type="ORF">GCM10009788_42190</name>
</gene>
<name>A0ABN2BAG8_9ACTN</name>
<dbReference type="EMBL" id="BAAAOR010000030">
    <property type="protein sequence ID" value="GAA1534950.1"/>
    <property type="molecule type" value="Genomic_DNA"/>
</dbReference>
<reference evidence="1 2" key="1">
    <citation type="journal article" date="2019" name="Int. J. Syst. Evol. Microbiol.">
        <title>The Global Catalogue of Microorganisms (GCM) 10K type strain sequencing project: providing services to taxonomists for standard genome sequencing and annotation.</title>
        <authorList>
            <consortium name="The Broad Institute Genomics Platform"/>
            <consortium name="The Broad Institute Genome Sequencing Center for Infectious Disease"/>
            <person name="Wu L."/>
            <person name="Ma J."/>
        </authorList>
    </citation>
    <scope>NUCLEOTIDE SEQUENCE [LARGE SCALE GENOMIC DNA]</scope>
    <source>
        <strain evidence="1 2">JCM 14942</strain>
    </source>
</reference>
<keyword evidence="2" id="KW-1185">Reference proteome</keyword>
<dbReference type="Proteomes" id="UP001500842">
    <property type="component" value="Unassembled WGS sequence"/>
</dbReference>